<dbReference type="Proteomes" id="UP001221898">
    <property type="component" value="Unassembled WGS sequence"/>
</dbReference>
<dbReference type="GO" id="GO:0030010">
    <property type="term" value="P:establishment of cell polarity"/>
    <property type="evidence" value="ECO:0007669"/>
    <property type="project" value="TreeGrafter"/>
</dbReference>
<dbReference type="GO" id="GO:0035091">
    <property type="term" value="F:phosphatidylinositol binding"/>
    <property type="evidence" value="ECO:0007669"/>
    <property type="project" value="TreeGrafter"/>
</dbReference>
<dbReference type="GO" id="GO:0000226">
    <property type="term" value="P:microtubule cytoskeleton organization"/>
    <property type="evidence" value="ECO:0007669"/>
    <property type="project" value="TreeGrafter"/>
</dbReference>
<proteinExistence type="predicted"/>
<dbReference type="GO" id="GO:0005938">
    <property type="term" value="C:cell cortex"/>
    <property type="evidence" value="ECO:0007669"/>
    <property type="project" value="TreeGrafter"/>
</dbReference>
<organism evidence="6 7">
    <name type="scientific">Aldrovandia affinis</name>
    <dbReference type="NCBI Taxonomy" id="143900"/>
    <lineage>
        <taxon>Eukaryota</taxon>
        <taxon>Metazoa</taxon>
        <taxon>Chordata</taxon>
        <taxon>Craniata</taxon>
        <taxon>Vertebrata</taxon>
        <taxon>Euteleostomi</taxon>
        <taxon>Actinopterygii</taxon>
        <taxon>Neopterygii</taxon>
        <taxon>Teleostei</taxon>
        <taxon>Notacanthiformes</taxon>
        <taxon>Halosauridae</taxon>
        <taxon>Aldrovandia</taxon>
    </lineage>
</organism>
<dbReference type="GO" id="GO:0016324">
    <property type="term" value="C:apical plasma membrane"/>
    <property type="evidence" value="ECO:0007669"/>
    <property type="project" value="TreeGrafter"/>
</dbReference>
<keyword evidence="1" id="KW-0132">Cell division</keyword>
<dbReference type="PANTHER" id="PTHR16484">
    <property type="entry name" value="PARTITIONING DEFECTIVE 3 RELATED"/>
    <property type="match status" value="1"/>
</dbReference>
<dbReference type="InterPro" id="IPR052213">
    <property type="entry name" value="PAR3"/>
</dbReference>
<dbReference type="GO" id="GO:0051301">
    <property type="term" value="P:cell division"/>
    <property type="evidence" value="ECO:0007669"/>
    <property type="project" value="UniProtKB-KW"/>
</dbReference>
<dbReference type="GO" id="GO:0043296">
    <property type="term" value="C:apical junction complex"/>
    <property type="evidence" value="ECO:0007669"/>
    <property type="project" value="TreeGrafter"/>
</dbReference>
<accession>A0AAD7RGK2</accession>
<name>A0AAD7RGK2_9TELE</name>
<dbReference type="GO" id="GO:0051660">
    <property type="term" value="P:establishment of centrosome localization"/>
    <property type="evidence" value="ECO:0007669"/>
    <property type="project" value="TreeGrafter"/>
</dbReference>
<sequence length="272" mass="29931">MKVTVTFGRTGVVVPCRDGWTVRDLIQQATQRYRKILEQEGDFLVRTHHVEYCDGGILDPDDVLTDLVEDKDKLIAVYEEQEVQQRAAPIRGGEIEVNSTALKSNTPLLVRSSSDSALSPPVETAPPHPEEPSNRPTPTRLETVLRPVLWPTVSDALHGHCTLVLWVLRSDHGPHCLSTASCVRPRRAPDFFILMARNLILGQPSATCPCSHPCARGGHADVTQVGGSCGPRRVLQPFPRVSQLSVRKARASRPGSHYTPKPAVRSPQEQGK</sequence>
<keyword evidence="7" id="KW-1185">Reference proteome</keyword>
<dbReference type="GO" id="GO:0007155">
    <property type="term" value="P:cell adhesion"/>
    <property type="evidence" value="ECO:0007669"/>
    <property type="project" value="TreeGrafter"/>
</dbReference>
<dbReference type="AlphaFoldDB" id="A0AAD7RGK2"/>
<feature type="region of interest" description="Disordered" evidence="4">
    <location>
        <begin position="110"/>
        <end position="140"/>
    </location>
</feature>
<evidence type="ECO:0000256" key="3">
    <source>
        <dbReference type="ARBA" id="ARBA00023306"/>
    </source>
</evidence>
<dbReference type="GO" id="GO:0005912">
    <property type="term" value="C:adherens junction"/>
    <property type="evidence" value="ECO:0007669"/>
    <property type="project" value="TreeGrafter"/>
</dbReference>
<keyword evidence="2" id="KW-0677">Repeat</keyword>
<feature type="domain" description="Par3/HAL N-terminal" evidence="5">
    <location>
        <begin position="1"/>
        <end position="82"/>
    </location>
</feature>
<evidence type="ECO:0000259" key="5">
    <source>
        <dbReference type="Pfam" id="PF12053"/>
    </source>
</evidence>
<evidence type="ECO:0000313" key="6">
    <source>
        <dbReference type="EMBL" id="KAJ8383926.1"/>
    </source>
</evidence>
<dbReference type="GO" id="GO:0045197">
    <property type="term" value="P:establishment or maintenance of epithelial cell apical/basal polarity"/>
    <property type="evidence" value="ECO:0007669"/>
    <property type="project" value="TreeGrafter"/>
</dbReference>
<keyword evidence="3" id="KW-0131">Cell cycle</keyword>
<dbReference type="PANTHER" id="PTHR16484:SF4">
    <property type="entry name" value="PARTITIONING DEFECTIVE 3 HOMOLOG B"/>
    <property type="match status" value="1"/>
</dbReference>
<dbReference type="Gene3D" id="3.10.20.90">
    <property type="entry name" value="Phosphatidylinositol 3-kinase Catalytic Subunit, Chain A, domain 1"/>
    <property type="match status" value="1"/>
</dbReference>
<dbReference type="FunFam" id="3.10.20.90:FF:000017">
    <property type="entry name" value="partitioning defective 3 homolog isoform X2"/>
    <property type="match status" value="1"/>
</dbReference>
<gene>
    <name evidence="6" type="ORF">AAFF_G00212950</name>
</gene>
<evidence type="ECO:0000256" key="1">
    <source>
        <dbReference type="ARBA" id="ARBA00022618"/>
    </source>
</evidence>
<dbReference type="Pfam" id="PF12053">
    <property type="entry name" value="Par3_HAL_N_term"/>
    <property type="match status" value="1"/>
</dbReference>
<dbReference type="GO" id="GO:0008104">
    <property type="term" value="P:intracellular protein localization"/>
    <property type="evidence" value="ECO:0007669"/>
    <property type="project" value="TreeGrafter"/>
</dbReference>
<dbReference type="InterPro" id="IPR021922">
    <property type="entry name" value="Par3/HAL_N"/>
</dbReference>
<dbReference type="EMBL" id="JAINUG010000282">
    <property type="protein sequence ID" value="KAJ8383926.1"/>
    <property type="molecule type" value="Genomic_DNA"/>
</dbReference>
<evidence type="ECO:0000256" key="2">
    <source>
        <dbReference type="ARBA" id="ARBA00022737"/>
    </source>
</evidence>
<evidence type="ECO:0000256" key="4">
    <source>
        <dbReference type="SAM" id="MobiDB-lite"/>
    </source>
</evidence>
<evidence type="ECO:0000313" key="7">
    <source>
        <dbReference type="Proteomes" id="UP001221898"/>
    </source>
</evidence>
<reference evidence="6" key="1">
    <citation type="journal article" date="2023" name="Science">
        <title>Genome structures resolve the early diversification of teleost fishes.</title>
        <authorList>
            <person name="Parey E."/>
            <person name="Louis A."/>
            <person name="Montfort J."/>
            <person name="Bouchez O."/>
            <person name="Roques C."/>
            <person name="Iampietro C."/>
            <person name="Lluch J."/>
            <person name="Castinel A."/>
            <person name="Donnadieu C."/>
            <person name="Desvignes T."/>
            <person name="Floi Bucao C."/>
            <person name="Jouanno E."/>
            <person name="Wen M."/>
            <person name="Mejri S."/>
            <person name="Dirks R."/>
            <person name="Jansen H."/>
            <person name="Henkel C."/>
            <person name="Chen W.J."/>
            <person name="Zahm M."/>
            <person name="Cabau C."/>
            <person name="Klopp C."/>
            <person name="Thompson A.W."/>
            <person name="Robinson-Rechavi M."/>
            <person name="Braasch I."/>
            <person name="Lecointre G."/>
            <person name="Bobe J."/>
            <person name="Postlethwait J.H."/>
            <person name="Berthelot C."/>
            <person name="Roest Crollius H."/>
            <person name="Guiguen Y."/>
        </authorList>
    </citation>
    <scope>NUCLEOTIDE SEQUENCE</scope>
    <source>
        <strain evidence="6">NC1722</strain>
    </source>
</reference>
<feature type="region of interest" description="Disordered" evidence="4">
    <location>
        <begin position="245"/>
        <end position="272"/>
    </location>
</feature>
<protein>
    <recommendedName>
        <fullName evidence="5">Par3/HAL N-terminal domain-containing protein</fullName>
    </recommendedName>
</protein>
<comment type="caution">
    <text evidence="6">The sequence shown here is derived from an EMBL/GenBank/DDBJ whole genome shotgun (WGS) entry which is preliminary data.</text>
</comment>